<organism evidence="1 2">
    <name type="scientific">Mycobacterium heckeshornense</name>
    <dbReference type="NCBI Taxonomy" id="110505"/>
    <lineage>
        <taxon>Bacteria</taxon>
        <taxon>Bacillati</taxon>
        <taxon>Actinomycetota</taxon>
        <taxon>Actinomycetes</taxon>
        <taxon>Mycobacteriales</taxon>
        <taxon>Mycobacteriaceae</taxon>
        <taxon>Mycobacterium</taxon>
    </lineage>
</organism>
<dbReference type="AlphaFoldDB" id="A0A2G8B059"/>
<accession>A0A2G8B059</accession>
<keyword evidence="2" id="KW-1185">Reference proteome</keyword>
<name>A0A2G8B059_9MYCO</name>
<protein>
    <submittedName>
        <fullName evidence="1">Uncharacterized protein</fullName>
    </submittedName>
</protein>
<dbReference type="RefSeq" id="WP_048891469.1">
    <property type="nucleotide sequence ID" value="NZ_AP024237.1"/>
</dbReference>
<sequence>MPASWAWRHPTLVDLAQRREAIGDWEAMDRGGRRLARQISVTCFALALVAGITAMVAPAVSSVAAVSTGLLLMASVLCVRVWWGDPPVPGSRRQPPAHPGQMDAGVTASPAPEQFRTVCVCPGCGVLAAHLFRPPGEGDPGRAALIRQCAACQREWAQP</sequence>
<evidence type="ECO:0000313" key="1">
    <source>
        <dbReference type="EMBL" id="BCO33879.1"/>
    </source>
</evidence>
<proteinExistence type="predicted"/>
<dbReference type="Proteomes" id="UP000595446">
    <property type="component" value="Chromosome"/>
</dbReference>
<evidence type="ECO:0000313" key="2">
    <source>
        <dbReference type="Proteomes" id="UP000595446"/>
    </source>
</evidence>
<dbReference type="OrthoDB" id="4715691at2"/>
<dbReference type="EMBL" id="AP024237">
    <property type="protein sequence ID" value="BCO33879.1"/>
    <property type="molecule type" value="Genomic_DNA"/>
</dbReference>
<gene>
    <name evidence="1" type="ORF">MHEC_03120</name>
</gene>
<reference evidence="1 2" key="1">
    <citation type="submission" date="2020-12" db="EMBL/GenBank/DDBJ databases">
        <title>Complete genome sequence of Mycobacterium heckeshornense JCM 15655T, closely related to a pathogenic non-tuberculous mycobacterial species Mycobacterium xenopi.</title>
        <authorList>
            <person name="Yoshida M."/>
            <person name="Fukano H."/>
            <person name="Asakura T."/>
            <person name="Suzuki M."/>
            <person name="Hoshino Y."/>
        </authorList>
    </citation>
    <scope>NUCLEOTIDE SEQUENCE [LARGE SCALE GENOMIC DNA]</scope>
    <source>
        <strain evidence="1 2">JCM 15655</strain>
    </source>
</reference>